<evidence type="ECO:0000256" key="13">
    <source>
        <dbReference type="SAM" id="Phobius"/>
    </source>
</evidence>
<dbReference type="GO" id="GO:0005778">
    <property type="term" value="C:peroxisomal membrane"/>
    <property type="evidence" value="ECO:0007669"/>
    <property type="project" value="UniProtKB-SubCell"/>
</dbReference>
<evidence type="ECO:0000256" key="6">
    <source>
        <dbReference type="ARBA" id="ARBA00023140"/>
    </source>
</evidence>
<feature type="compositionally biased region" description="Basic and acidic residues" evidence="12">
    <location>
        <begin position="257"/>
        <end position="268"/>
    </location>
</feature>
<proteinExistence type="inferred from homology"/>
<keyword evidence="16" id="KW-1185">Reference proteome</keyword>
<organism evidence="15 16">
    <name type="scientific">Trichonephila inaurata madagascariensis</name>
    <dbReference type="NCBI Taxonomy" id="2747483"/>
    <lineage>
        <taxon>Eukaryota</taxon>
        <taxon>Metazoa</taxon>
        <taxon>Ecdysozoa</taxon>
        <taxon>Arthropoda</taxon>
        <taxon>Chelicerata</taxon>
        <taxon>Arachnida</taxon>
        <taxon>Araneae</taxon>
        <taxon>Araneomorphae</taxon>
        <taxon>Entelegynae</taxon>
        <taxon>Araneoidea</taxon>
        <taxon>Nephilidae</taxon>
        <taxon>Trichonephila</taxon>
        <taxon>Trichonephila inaurata</taxon>
    </lineage>
</organism>
<feature type="transmembrane region" description="Helical" evidence="13">
    <location>
        <begin position="95"/>
        <end position="116"/>
    </location>
</feature>
<feature type="coiled-coil region" evidence="11">
    <location>
        <begin position="138"/>
        <end position="165"/>
    </location>
</feature>
<keyword evidence="4" id="KW-0811">Translocation</keyword>
<evidence type="ECO:0000256" key="8">
    <source>
        <dbReference type="ARBA" id="ARBA00029691"/>
    </source>
</evidence>
<evidence type="ECO:0000313" key="15">
    <source>
        <dbReference type="EMBL" id="GFY44859.1"/>
    </source>
</evidence>
<dbReference type="EMBL" id="BMAV01004443">
    <property type="protein sequence ID" value="GFY44859.1"/>
    <property type="molecule type" value="Genomic_DNA"/>
</dbReference>
<dbReference type="GO" id="GO:0005102">
    <property type="term" value="F:signaling receptor binding"/>
    <property type="evidence" value="ECO:0007669"/>
    <property type="project" value="TreeGrafter"/>
</dbReference>
<dbReference type="GO" id="GO:1990429">
    <property type="term" value="C:peroxisomal importomer complex"/>
    <property type="evidence" value="ECO:0007669"/>
    <property type="project" value="TreeGrafter"/>
</dbReference>
<comment type="caution">
    <text evidence="15">The sequence shown here is derived from an EMBL/GenBank/DDBJ whole genome shotgun (WGS) entry which is preliminary data.</text>
</comment>
<evidence type="ECO:0000256" key="9">
    <source>
        <dbReference type="ARBA" id="ARBA00046271"/>
    </source>
</evidence>
<keyword evidence="11" id="KW-0175">Coiled coil</keyword>
<comment type="function">
    <text evidence="10">Component of the PEX13-PEX14 docking complex, a translocon channel that specifically mediates the import of peroxisomal cargo proteins bound to PEX5 receptor. The PEX13-PEX14 docking complex forms a large import pore which can be opened to a diameter of about 9 nm. Mechanistically, PEX5 receptor along with cargo proteins associates with the PEX14 subunit of the PEX13-PEX14 docking complex in the cytosol, leading to the insertion of the receptor into the organelle membrane with the concomitant translocation of the cargo into the peroxisome matrix.</text>
</comment>
<feature type="compositionally biased region" description="Acidic residues" evidence="12">
    <location>
        <begin position="288"/>
        <end position="303"/>
    </location>
</feature>
<evidence type="ECO:0000256" key="5">
    <source>
        <dbReference type="ARBA" id="ARBA00023136"/>
    </source>
</evidence>
<evidence type="ECO:0000256" key="4">
    <source>
        <dbReference type="ARBA" id="ARBA00023010"/>
    </source>
</evidence>
<evidence type="ECO:0000256" key="3">
    <source>
        <dbReference type="ARBA" id="ARBA00022927"/>
    </source>
</evidence>
<evidence type="ECO:0000256" key="11">
    <source>
        <dbReference type="SAM" id="Coils"/>
    </source>
</evidence>
<name>A0A8X6X0V0_9ARAC</name>
<dbReference type="InterPro" id="IPR036388">
    <property type="entry name" value="WH-like_DNA-bd_sf"/>
</dbReference>
<keyword evidence="13" id="KW-1133">Transmembrane helix</keyword>
<keyword evidence="13" id="KW-0812">Transmembrane</keyword>
<protein>
    <recommendedName>
        <fullName evidence="7 10">Peroxisomal membrane protein PEX14</fullName>
    </recommendedName>
    <alternativeName>
        <fullName evidence="8 10">Peroxin-14</fullName>
    </alternativeName>
</protein>
<comment type="similarity">
    <text evidence="1 10">Belongs to the peroxin-14 family.</text>
</comment>
<dbReference type="Pfam" id="PF04695">
    <property type="entry name" value="Pex14_N"/>
    <property type="match status" value="1"/>
</dbReference>
<dbReference type="InterPro" id="IPR006785">
    <property type="entry name" value="Pex14_N"/>
</dbReference>
<evidence type="ECO:0000256" key="1">
    <source>
        <dbReference type="ARBA" id="ARBA00005443"/>
    </source>
</evidence>
<gene>
    <name evidence="15" type="primary">PEX14</name>
    <name evidence="15" type="ORF">TNIN_223611</name>
</gene>
<sequence>MTEDSNGDYTKNTMSIPNRPNLVDTAVNFLLNPEVKRKPDNTKVAFLIKKGLTDSEIAEAFEKVKSDPNFNTYPNRNDQLETAYSLPKYQKALSFWSHVSTFSSSFIIIAVALYGLHHFYKLYIEPWLFGTKPPKSKVAILETQIKELNASISQLKDAVVMLEGTVNSQMQLINRVFLADNSAYMPIPMAISDVKSEISSVKSLLINRHQFPALPRVCSPSIPLWQLRDSESENSKSESKKEGENEEGLTSKTTSVENREKTENHTQDENFNSVPLKVSEDKNGELIAETDDIESDSQDDSSNPDETNKST</sequence>
<comment type="subcellular location">
    <subcellularLocation>
        <location evidence="9 10">Peroxisome membrane</location>
    </subcellularLocation>
</comment>
<dbReference type="PANTHER" id="PTHR23058:SF0">
    <property type="entry name" value="PEROXISOMAL MEMBRANE PROTEIN PEX14"/>
    <property type="match status" value="1"/>
</dbReference>
<evidence type="ECO:0000256" key="7">
    <source>
        <dbReference type="ARBA" id="ARBA00029502"/>
    </source>
</evidence>
<dbReference type="GO" id="GO:0016560">
    <property type="term" value="P:protein import into peroxisome matrix, docking"/>
    <property type="evidence" value="ECO:0007669"/>
    <property type="project" value="UniProtKB-UniRule"/>
</dbReference>
<accession>A0A8X6X0V0</accession>
<dbReference type="OrthoDB" id="441517at2759"/>
<keyword evidence="5 10" id="KW-0472">Membrane</keyword>
<keyword evidence="3 10" id="KW-0653">Protein transport</keyword>
<dbReference type="InterPro" id="IPR025655">
    <property type="entry name" value="PEX14"/>
</dbReference>
<feature type="region of interest" description="Disordered" evidence="12">
    <location>
        <begin position="229"/>
        <end position="311"/>
    </location>
</feature>
<dbReference type="Gene3D" id="1.10.10.10">
    <property type="entry name" value="Winged helix-like DNA-binding domain superfamily/Winged helix DNA-binding domain"/>
    <property type="match status" value="1"/>
</dbReference>
<evidence type="ECO:0000259" key="14">
    <source>
        <dbReference type="Pfam" id="PF04695"/>
    </source>
</evidence>
<keyword evidence="6 10" id="KW-0576">Peroxisome</keyword>
<evidence type="ECO:0000313" key="16">
    <source>
        <dbReference type="Proteomes" id="UP000886998"/>
    </source>
</evidence>
<keyword evidence="2 10" id="KW-0813">Transport</keyword>
<evidence type="ECO:0000256" key="2">
    <source>
        <dbReference type="ARBA" id="ARBA00022448"/>
    </source>
</evidence>
<dbReference type="PANTHER" id="PTHR23058">
    <property type="entry name" value="PEROXISOMAL MEMBRANE PROTEIN PEX14"/>
    <property type="match status" value="1"/>
</dbReference>
<evidence type="ECO:0000256" key="12">
    <source>
        <dbReference type="SAM" id="MobiDB-lite"/>
    </source>
</evidence>
<dbReference type="Proteomes" id="UP000886998">
    <property type="component" value="Unassembled WGS sequence"/>
</dbReference>
<feature type="compositionally biased region" description="Basic and acidic residues" evidence="12">
    <location>
        <begin position="229"/>
        <end position="243"/>
    </location>
</feature>
<dbReference type="AlphaFoldDB" id="A0A8X6X0V0"/>
<reference evidence="15" key="1">
    <citation type="submission" date="2020-08" db="EMBL/GenBank/DDBJ databases">
        <title>Multicomponent nature underlies the extraordinary mechanical properties of spider dragline silk.</title>
        <authorList>
            <person name="Kono N."/>
            <person name="Nakamura H."/>
            <person name="Mori M."/>
            <person name="Yoshida Y."/>
            <person name="Ohtoshi R."/>
            <person name="Malay A.D."/>
            <person name="Moran D.A.P."/>
            <person name="Tomita M."/>
            <person name="Numata K."/>
            <person name="Arakawa K."/>
        </authorList>
    </citation>
    <scope>NUCLEOTIDE SEQUENCE</scope>
</reference>
<evidence type="ECO:0000256" key="10">
    <source>
        <dbReference type="RuleBase" id="RU367032"/>
    </source>
</evidence>
<feature type="domain" description="Peroxisome membrane anchor protein Pex14p N-terminal" evidence="14">
    <location>
        <begin position="19"/>
        <end position="62"/>
    </location>
</feature>